<gene>
    <name evidence="3" type="ORF">RMCT_0040</name>
</gene>
<dbReference type="OMA" id="FTRFRWD"/>
<evidence type="ECO:0000256" key="1">
    <source>
        <dbReference type="ARBA" id="ARBA00038240"/>
    </source>
</evidence>
<dbReference type="RefSeq" id="WP_003925278.1">
    <property type="nucleotide sequence ID" value="NZ_BCTB01000001.1"/>
</dbReference>
<dbReference type="InterPro" id="IPR002575">
    <property type="entry name" value="Aminoglycoside_PTrfase"/>
</dbReference>
<dbReference type="AlphaFoldDB" id="A0A100XAN4"/>
<organism evidence="3 4">
    <name type="scientific">Mycolicibacterium thermoresistibile</name>
    <name type="common">Mycobacterium thermoresistibile</name>
    <dbReference type="NCBI Taxonomy" id="1797"/>
    <lineage>
        <taxon>Bacteria</taxon>
        <taxon>Bacillati</taxon>
        <taxon>Actinomycetota</taxon>
        <taxon>Actinomycetes</taxon>
        <taxon>Mycobacteriales</taxon>
        <taxon>Mycobacteriaceae</taxon>
        <taxon>Mycolicibacterium</taxon>
    </lineage>
</organism>
<dbReference type="SUPFAM" id="SSF56112">
    <property type="entry name" value="Protein kinase-like (PK-like)"/>
    <property type="match status" value="1"/>
</dbReference>
<feature type="domain" description="Aminoglycoside phosphotransferase" evidence="2">
    <location>
        <begin position="33"/>
        <end position="270"/>
    </location>
</feature>
<dbReference type="PANTHER" id="PTHR21064">
    <property type="entry name" value="AMINOGLYCOSIDE PHOSPHOTRANSFERASE DOMAIN-CONTAINING PROTEIN-RELATED"/>
    <property type="match status" value="1"/>
</dbReference>
<dbReference type="InterPro" id="IPR050249">
    <property type="entry name" value="Pseudomonas-type_ThrB"/>
</dbReference>
<comment type="similarity">
    <text evidence="1">Belongs to the pseudomonas-type ThrB family.</text>
</comment>
<name>A0A100XAN4_MYCTH</name>
<protein>
    <submittedName>
        <fullName evidence="3">Putative aminoglycoside phosphotransferase</fullName>
    </submittedName>
</protein>
<evidence type="ECO:0000259" key="2">
    <source>
        <dbReference type="Pfam" id="PF01636"/>
    </source>
</evidence>
<reference evidence="3 4" key="1">
    <citation type="journal article" date="2016" name="Genome Announc.">
        <title>Draft Genome Sequences of Five Rapidly Growing Mycobacterium Species, M. thermoresistibile, M. fortuitum subsp. acetamidolyticum, M. canariasense, M. brisbanense, and M. novocastrense.</title>
        <authorList>
            <person name="Katahira K."/>
            <person name="Ogura Y."/>
            <person name="Gotoh Y."/>
            <person name="Hayashi T."/>
        </authorList>
    </citation>
    <scope>NUCLEOTIDE SEQUENCE [LARGE SCALE GENOMIC DNA]</scope>
    <source>
        <strain evidence="3 4">JCM6362</strain>
    </source>
</reference>
<dbReference type="GO" id="GO:0009088">
    <property type="term" value="P:threonine biosynthetic process"/>
    <property type="evidence" value="ECO:0007669"/>
    <property type="project" value="TreeGrafter"/>
</dbReference>
<reference evidence="4" key="2">
    <citation type="submission" date="2016-02" db="EMBL/GenBank/DDBJ databases">
        <title>Draft genome sequence of five rapidly growing Mycobacterium species.</title>
        <authorList>
            <person name="Katahira K."/>
            <person name="Gotou Y."/>
            <person name="Iida K."/>
            <person name="Ogura Y."/>
            <person name="Hayashi T."/>
        </authorList>
    </citation>
    <scope>NUCLEOTIDE SEQUENCE [LARGE SCALE GENOMIC DNA]</scope>
    <source>
        <strain evidence="4">JCM6362</strain>
    </source>
</reference>
<dbReference type="STRING" id="1797.RMCT_0040"/>
<evidence type="ECO:0000313" key="3">
    <source>
        <dbReference type="EMBL" id="GAT13068.1"/>
    </source>
</evidence>
<dbReference type="OrthoDB" id="241498at2"/>
<dbReference type="InterPro" id="IPR011009">
    <property type="entry name" value="Kinase-like_dom_sf"/>
</dbReference>
<dbReference type="Proteomes" id="UP000069654">
    <property type="component" value="Unassembled WGS sequence"/>
</dbReference>
<comment type="caution">
    <text evidence="3">The sequence shown here is derived from an EMBL/GenBank/DDBJ whole genome shotgun (WGS) entry which is preliminary data.</text>
</comment>
<dbReference type="GO" id="GO:0004413">
    <property type="term" value="F:homoserine kinase activity"/>
    <property type="evidence" value="ECO:0007669"/>
    <property type="project" value="TreeGrafter"/>
</dbReference>
<accession>A0A100XAN4</accession>
<dbReference type="Gene3D" id="3.90.1200.10">
    <property type="match status" value="1"/>
</dbReference>
<sequence length="340" mass="37732">MSGLPRDHERHARTVLPAYGRDPDTPLRLLSVSENAIYLVDDPDPMVLRVHRPGYHSPAAIRSELGWMTALREQTTVATPRALRTVDGRDVVAAQPDGSRGSPVYVDAVTFIPGCTAEEQPDAVGFEDLGRITAVMHRHVQSWSPPAGFTRFRWDIDTTIGAHPRWGSWRHAAGLTPRDIDVVERAAAAVTARLTEFGYAPDKFGLIHGDLRMANLMIDPADPGAPITVIDFDDSGWSWYLADLGAVVSFIEHTPLAESIIADWLCGYREVCELPQADLEMVPTFVMLRRLMLTGWIASHPDADAAITYRDGYPEGTVQLAHRYLGDRNWLRDAVFSTRV</sequence>
<dbReference type="PANTHER" id="PTHR21064:SF6">
    <property type="entry name" value="AMINOGLYCOSIDE PHOSPHOTRANSFERASE DOMAIN-CONTAINING PROTEIN"/>
    <property type="match status" value="1"/>
</dbReference>
<dbReference type="Pfam" id="PF01636">
    <property type="entry name" value="APH"/>
    <property type="match status" value="1"/>
</dbReference>
<evidence type="ECO:0000313" key="4">
    <source>
        <dbReference type="Proteomes" id="UP000069654"/>
    </source>
</evidence>
<keyword evidence="3" id="KW-0808">Transferase</keyword>
<dbReference type="EMBL" id="BCTB01000001">
    <property type="protein sequence ID" value="GAT13068.1"/>
    <property type="molecule type" value="Genomic_DNA"/>
</dbReference>
<proteinExistence type="inferred from homology"/>